<dbReference type="GeneTree" id="ENSGT00940000154756"/>
<dbReference type="CDD" id="cd00096">
    <property type="entry name" value="Ig"/>
    <property type="match status" value="1"/>
</dbReference>
<evidence type="ECO:0000256" key="4">
    <source>
        <dbReference type="ARBA" id="ARBA00023157"/>
    </source>
</evidence>
<reference evidence="6 7" key="1">
    <citation type="journal article" date="2007" name="Nature">
        <title>The medaka draft genome and insights into vertebrate genome evolution.</title>
        <authorList>
            <person name="Kasahara M."/>
            <person name="Naruse K."/>
            <person name="Sasaki S."/>
            <person name="Nakatani Y."/>
            <person name="Qu W."/>
            <person name="Ahsan B."/>
            <person name="Yamada T."/>
            <person name="Nagayasu Y."/>
            <person name="Doi K."/>
            <person name="Kasai Y."/>
            <person name="Jindo T."/>
            <person name="Kobayashi D."/>
            <person name="Shimada A."/>
            <person name="Toyoda A."/>
            <person name="Kuroki Y."/>
            <person name="Fujiyama A."/>
            <person name="Sasaki T."/>
            <person name="Shimizu A."/>
            <person name="Asakawa S."/>
            <person name="Shimizu N."/>
            <person name="Hashimoto S."/>
            <person name="Yang J."/>
            <person name="Lee Y."/>
            <person name="Matsushima K."/>
            <person name="Sugano S."/>
            <person name="Sakaizumi M."/>
            <person name="Narita T."/>
            <person name="Ohishi K."/>
            <person name="Haga S."/>
            <person name="Ohta F."/>
            <person name="Nomoto H."/>
            <person name="Nogata K."/>
            <person name="Morishita T."/>
            <person name="Endo T."/>
            <person name="Shin-I T."/>
            <person name="Takeda H."/>
            <person name="Morishita S."/>
            <person name="Kohara Y."/>
        </authorList>
    </citation>
    <scope>NUCLEOTIDE SEQUENCE [LARGE SCALE GENOMIC DNA]</scope>
    <source>
        <strain evidence="6 7">Hd-rR</strain>
    </source>
</reference>
<dbReference type="InParanoid" id="A0A3B3H8P1"/>
<dbReference type="SMART" id="SM00409">
    <property type="entry name" value="IG"/>
    <property type="match status" value="2"/>
</dbReference>
<name>A0A3B3H8P1_ORYLA</name>
<dbReference type="InterPro" id="IPR052385">
    <property type="entry name" value="Obscurin/Obscurin-like_Reg"/>
</dbReference>
<dbReference type="PANTHER" id="PTHR35971:SF4">
    <property type="entry name" value="OBSCURIN"/>
    <property type="match status" value="1"/>
</dbReference>
<organism evidence="6 7">
    <name type="scientific">Oryzias latipes</name>
    <name type="common">Japanese rice fish</name>
    <name type="synonym">Japanese killifish</name>
    <dbReference type="NCBI Taxonomy" id="8090"/>
    <lineage>
        <taxon>Eukaryota</taxon>
        <taxon>Metazoa</taxon>
        <taxon>Chordata</taxon>
        <taxon>Craniata</taxon>
        <taxon>Vertebrata</taxon>
        <taxon>Euteleostomi</taxon>
        <taxon>Actinopterygii</taxon>
        <taxon>Neopterygii</taxon>
        <taxon>Teleostei</taxon>
        <taxon>Neoteleostei</taxon>
        <taxon>Acanthomorphata</taxon>
        <taxon>Ovalentaria</taxon>
        <taxon>Atherinomorphae</taxon>
        <taxon>Beloniformes</taxon>
        <taxon>Adrianichthyidae</taxon>
        <taxon>Oryziinae</taxon>
        <taxon>Oryzias</taxon>
    </lineage>
</organism>
<comment type="subcellular location">
    <subcellularLocation>
        <location evidence="1">Cytoplasm</location>
    </subcellularLocation>
</comment>
<dbReference type="Proteomes" id="UP000001038">
    <property type="component" value="Chromosome 17"/>
</dbReference>
<feature type="domain" description="Ig-like" evidence="5">
    <location>
        <begin position="14"/>
        <end position="104"/>
    </location>
</feature>
<dbReference type="Ensembl" id="ENSORLT00000028731.1">
    <property type="protein sequence ID" value="ENSORLP00000027598.1"/>
    <property type="gene ID" value="ENSORLG00000030589.1"/>
</dbReference>
<feature type="domain" description="Ig-like" evidence="5">
    <location>
        <begin position="119"/>
        <end position="220"/>
    </location>
</feature>
<sequence>TCFPDSFCCSFPLPPLEKRAVFLKSLDDVTGEEKGMITLTCEASKPRVSPVWKKEGKVLKAGPKYELLHTGKSLGLIIKDVTKDDAGEYSCDLGTEVSKSKVIVRGERLHSFKSKRVVPAHRSKTKLVLLTLEIGIGITKWLKSTEVNEGETCSFECILSRESTDDFLWTVNGKTVANDGRVKIANQGRKYMLTIKDVTPDDSGEVVFSIKDLSSRARLTVEGQS</sequence>
<dbReference type="GO" id="GO:0005737">
    <property type="term" value="C:cytoplasm"/>
    <property type="evidence" value="ECO:0007669"/>
    <property type="project" value="UniProtKB-SubCell"/>
</dbReference>
<dbReference type="PROSITE" id="PS50835">
    <property type="entry name" value="IG_LIKE"/>
    <property type="match status" value="2"/>
</dbReference>
<protein>
    <recommendedName>
        <fullName evidence="5">Ig-like domain-containing protein</fullName>
    </recommendedName>
</protein>
<dbReference type="Bgee" id="ENSORLG00000030589">
    <property type="expression patterns" value="Expressed in bone element and 5 other cell types or tissues"/>
</dbReference>
<dbReference type="PANTHER" id="PTHR35971">
    <property type="entry name" value="SI:DKEY-31G6.6"/>
    <property type="match status" value="1"/>
</dbReference>
<reference evidence="6" key="2">
    <citation type="submission" date="2025-08" db="UniProtKB">
        <authorList>
            <consortium name="Ensembl"/>
        </authorList>
    </citation>
    <scope>IDENTIFICATION</scope>
    <source>
        <strain evidence="6">Hd-rR</strain>
    </source>
</reference>
<evidence type="ECO:0000256" key="3">
    <source>
        <dbReference type="ARBA" id="ARBA00022553"/>
    </source>
</evidence>
<dbReference type="STRING" id="8090.ENSORLP00000027598"/>
<dbReference type="InterPro" id="IPR007110">
    <property type="entry name" value="Ig-like_dom"/>
</dbReference>
<dbReference type="AlphaFoldDB" id="A0A3B3H8P1"/>
<evidence type="ECO:0000256" key="1">
    <source>
        <dbReference type="ARBA" id="ARBA00004496"/>
    </source>
</evidence>
<dbReference type="InterPro" id="IPR003599">
    <property type="entry name" value="Ig_sub"/>
</dbReference>
<dbReference type="Pfam" id="PF07679">
    <property type="entry name" value="I-set"/>
    <property type="match status" value="2"/>
</dbReference>
<evidence type="ECO:0000313" key="7">
    <source>
        <dbReference type="Proteomes" id="UP000001038"/>
    </source>
</evidence>
<dbReference type="InterPro" id="IPR013098">
    <property type="entry name" value="Ig_I-set"/>
</dbReference>
<dbReference type="InterPro" id="IPR036179">
    <property type="entry name" value="Ig-like_dom_sf"/>
</dbReference>
<reference evidence="6" key="3">
    <citation type="submission" date="2025-09" db="UniProtKB">
        <authorList>
            <consortium name="Ensembl"/>
        </authorList>
    </citation>
    <scope>IDENTIFICATION</scope>
    <source>
        <strain evidence="6">Hd-rR</strain>
    </source>
</reference>
<evidence type="ECO:0000259" key="5">
    <source>
        <dbReference type="PROSITE" id="PS50835"/>
    </source>
</evidence>
<keyword evidence="7" id="KW-1185">Reference proteome</keyword>
<dbReference type="InterPro" id="IPR003598">
    <property type="entry name" value="Ig_sub2"/>
</dbReference>
<dbReference type="SUPFAM" id="SSF48726">
    <property type="entry name" value="Immunoglobulin"/>
    <property type="match status" value="2"/>
</dbReference>
<evidence type="ECO:0000313" key="6">
    <source>
        <dbReference type="Ensembl" id="ENSORLP00000027598.1"/>
    </source>
</evidence>
<keyword evidence="3" id="KW-0597">Phosphoprotein</keyword>
<proteinExistence type="predicted"/>
<dbReference type="InterPro" id="IPR013783">
    <property type="entry name" value="Ig-like_fold"/>
</dbReference>
<evidence type="ECO:0000256" key="2">
    <source>
        <dbReference type="ARBA" id="ARBA00022490"/>
    </source>
</evidence>
<dbReference type="Gene3D" id="2.60.40.10">
    <property type="entry name" value="Immunoglobulins"/>
    <property type="match status" value="2"/>
</dbReference>
<keyword evidence="2" id="KW-0963">Cytoplasm</keyword>
<dbReference type="FunFam" id="2.60.40.10:FF:000707">
    <property type="entry name" value="Obscurin, cytoskeletal calmodulin and titin-interacting RhoGEF"/>
    <property type="match status" value="1"/>
</dbReference>
<accession>A0A3B3H8P1</accession>
<dbReference type="SMART" id="SM00408">
    <property type="entry name" value="IGc2"/>
    <property type="match status" value="2"/>
</dbReference>
<keyword evidence="4" id="KW-1015">Disulfide bond</keyword>